<comment type="caution">
    <text evidence="2">The sequence shown here is derived from an EMBL/GenBank/DDBJ whole genome shotgun (WGS) entry which is preliminary data.</text>
</comment>
<feature type="region of interest" description="Disordered" evidence="1">
    <location>
        <begin position="500"/>
        <end position="585"/>
    </location>
</feature>
<evidence type="ECO:0000313" key="2">
    <source>
        <dbReference type="EMBL" id="MFD2591967.1"/>
    </source>
</evidence>
<dbReference type="InterPro" id="IPR018247">
    <property type="entry name" value="EF_Hand_1_Ca_BS"/>
</dbReference>
<evidence type="ECO:0000313" key="3">
    <source>
        <dbReference type="Proteomes" id="UP001597459"/>
    </source>
</evidence>
<dbReference type="PANTHER" id="PTHR10199">
    <property type="entry name" value="THROMBOSPONDIN"/>
    <property type="match status" value="1"/>
</dbReference>
<name>A0ABW5N8M8_9FLAO</name>
<dbReference type="EMBL" id="JBHULX010000027">
    <property type="protein sequence ID" value="MFD2591967.1"/>
    <property type="molecule type" value="Genomic_DNA"/>
</dbReference>
<dbReference type="Proteomes" id="UP001597459">
    <property type="component" value="Unassembled WGS sequence"/>
</dbReference>
<evidence type="ECO:0000256" key="1">
    <source>
        <dbReference type="SAM" id="MobiDB-lite"/>
    </source>
</evidence>
<organism evidence="2 3">
    <name type="scientific">Aquimarina hainanensis</name>
    <dbReference type="NCBI Taxonomy" id="1578017"/>
    <lineage>
        <taxon>Bacteria</taxon>
        <taxon>Pseudomonadati</taxon>
        <taxon>Bacteroidota</taxon>
        <taxon>Flavobacteriia</taxon>
        <taxon>Flavobacteriales</taxon>
        <taxon>Flavobacteriaceae</taxon>
        <taxon>Aquimarina</taxon>
    </lineage>
</organism>
<dbReference type="InterPro" id="IPR028974">
    <property type="entry name" value="TSP_type-3_rpt"/>
</dbReference>
<dbReference type="PROSITE" id="PS00018">
    <property type="entry name" value="EF_HAND_1"/>
    <property type="match status" value="1"/>
</dbReference>
<proteinExistence type="predicted"/>
<protein>
    <recommendedName>
        <fullName evidence="4">Gliding motility-associated C-terminal domain-containing protein</fullName>
    </recommendedName>
</protein>
<dbReference type="Gene3D" id="2.60.120.200">
    <property type="match status" value="1"/>
</dbReference>
<evidence type="ECO:0008006" key="4">
    <source>
        <dbReference type="Google" id="ProtNLM"/>
    </source>
</evidence>
<sequence length="2100" mass="219295">MVNIVVLAILFTTISYSQTFIDEDFDSPLSADWVLSGTAAQNTNWLRLTDAVGNQSGTAIYNVAFPSTDNVIVEFDYAAYGGDGADGISFFLIDGTAAPSTGGAGGPLGYGYCSLCGSPVTDGVDGGWIAIGIDEFGNFEPVGGGDDCRGNYPTYAGTVPDTFTIRGEEGANYPCLGYTTLPGGALVDGVTRANSRRVRMTIIDGIVNVWLNLNDGNGFQQIFTNINSGQTAPATFKLGISGSTGGFNNIHEIDNIRVGAAIDTDKDGIIDNVDLDDDNDGIPDAIECQPTGTDAIVNGDFTSLLSSWTEGGDLAWNSFAGADPDAQISTTGTVSTISQTFSTTAGDGNLLSFDLATNYTDGNSSKLNIYIDGELVYETTAQEYQTTNGASTSANQKIVISSLGTSTTITIEAITGTGGSDLYFIDDITVLRACDNLDGDGVPNYKDLDADGDGIPDNVEGQTTYSYTAPGGTYTSNGVDTSYGEGINVIDSDGDLIPDYLDTDSDGDGTNDTIEAGITLAGSDTDGDGLDNAIDTTSDHTDPNGTINTPSSLPDSDNDYPSDDVDYRDGHTYSLDTDGDGVDDSVDLDSDGDGILDTEEGRCTQVSTGIWSGSGTTYTTTAGSVSITTTSTFTAPAVPFPFGNNTLNTTNYWTPNVAGAPSLVYDVNWDQTNESGTDIDLPTDDQGSGTLTFTFDQAVTNPVLHIDKLGGVDGIHTNSLSLTITTPGISLSRLSGSDDFQVIGGATIQRMPNIIHTVNSTETLPAVDQGTASGSVRINGTVTSVTFSWKGVGYEGLGGDLIEIALQTCASRDSDGDGLADYLDLDSDNDGIPDNIEAQTSVGYVGPNGDAGPANNGVDSAYTGGISPTNTDGTDTPDYIDLDSDNEGGNDTSEAGITLAGSDTDGDGLDDATDAITGYGDSNGIYDETQINNFPDADNDVTVGGDLDWRDAIINSPFMDTDSDGIPDVTDIDDDNDGVLDDTECPRTSYAILWGQIGLTDAGISAVGGQTIADLGIATGIPEFNGISMTVEFEHSGSSPNSNLVNEGTPTSPFLAVGNVPGENNKVTITFSQYAGEAILGYDPLFVDGETVSFGINGILETPVIGSVSGLNITTNSIENPIGGVTTGINSGSISYNLGYNTVAEYTTSFSASSGVSSSQNAIFIRIWYRPDSSCDIDGDTTPDYLDLDSDGDGCSDSVEGGNTLVSNNDISNYNTGIDANLNGLLDQFEDGTTGTINYTSTYTEYAKSNQVSACLDTDGDGVVDIVDIDDDNDGVPDEDECPGLNQPLVVYGSFSENSIPTTEWYISSTTSNFDTPTGSVYTYSSTNKNSTLTGGLFDEIGDGNPDTGNRNTLFEINSFNSGVVLKFSKQLDGGENYQYSFDLGARGVGSASEYVVDLYNADTDIVVSTLERAAFNTLPSYSASPNYATYSGNFTVPQTGNYYVLFRGTGTGSSPDDYIIDRVAFKRTVPEICTTNTDGDGVPNSLDLDSDGDGCSDSVEAGNTLVANNDTVNYNTGTDANGNGLLDQFEDGTTGNINYTPSYYLAIDNTLNACLDTDGDGVVDIVDIDDDNDGVLDTTELSCGVGEATVTNTVLTAGSQQIEGTFTNGSGIADYNIQFSNLSAALVAANIAPVAGGLHYIVDDTNLGDYETTIQITPQTGGLLESVEWGPDLVGNTDTENNNDEQTITLTWTPAVTAVVIDPDNQLDIADGTIINSGQAIFQGAEYENASPPTWKIVFTTNLISSAFALTASHEALAGVADLRDEGFSLVTNVCYAENTDGDGLINSLDLDSDGDSCSDSVEAGNTLVNNNDTVNYNTGADVNGNGLLDQFENGTTGTINYNSSYDSLAKDSSFNGCLDTDGDNVGDLIDIDDDNDGILDEMECDYGGGNTVPLISHSFAETGSYGPYTLTNYAGSPFIDSRGIVLNRDANFSAELTTTITANKGDQLDMTITIGRLSGTNTLDYVEVFLDGVSQGTEFASALASGPIVISSTVDNNNPELKVVLNHIHSAGNNDYYIHTIEGFLTYSATCKENTDGDGVPNSLDLDSDGDGCSDSVEAGNTLVANNDTVNYNTGTDANGNGLLDQFEDGTTGNINYT</sequence>
<accession>A0ABW5N8M8</accession>
<feature type="compositionally biased region" description="Acidic residues" evidence="1">
    <location>
        <begin position="500"/>
        <end position="509"/>
    </location>
</feature>
<gene>
    <name evidence="2" type="ORF">ACFSTE_14105</name>
</gene>
<reference evidence="3" key="1">
    <citation type="journal article" date="2019" name="Int. J. Syst. Evol. Microbiol.">
        <title>The Global Catalogue of Microorganisms (GCM) 10K type strain sequencing project: providing services to taxonomists for standard genome sequencing and annotation.</title>
        <authorList>
            <consortium name="The Broad Institute Genomics Platform"/>
            <consortium name="The Broad Institute Genome Sequencing Center for Infectious Disease"/>
            <person name="Wu L."/>
            <person name="Ma J."/>
        </authorList>
    </citation>
    <scope>NUCLEOTIDE SEQUENCE [LARGE SCALE GENOMIC DNA]</scope>
    <source>
        <strain evidence="3">KCTC 42423</strain>
    </source>
</reference>
<dbReference type="InterPro" id="IPR013320">
    <property type="entry name" value="ConA-like_dom_sf"/>
</dbReference>
<dbReference type="SUPFAM" id="SSF49899">
    <property type="entry name" value="Concanavalin A-like lectins/glucanases"/>
    <property type="match status" value="1"/>
</dbReference>
<dbReference type="SUPFAM" id="SSF103647">
    <property type="entry name" value="TSP type-3 repeat"/>
    <property type="match status" value="2"/>
</dbReference>
<feature type="non-terminal residue" evidence="2">
    <location>
        <position position="2100"/>
    </location>
</feature>
<keyword evidence="3" id="KW-1185">Reference proteome</keyword>